<protein>
    <submittedName>
        <fullName evidence="1">Methionine gamma-lyase family protein</fullName>
    </submittedName>
</protein>
<sequence length="422" mass="46441">MIIQQIDPNLLELGKQAEIDCKEIYAQMDEICLKNSDRVLSAFIENQVSYTDFAEMNGYGEFDEGRNKLERIFANVLGCEDSLVRPQIMSGTNALYLTFSALLKHGETMISLSGKPYDSLQEMVGLIGDSTQSLKAYGVKYEQIDLVNNTFDEEKIVHRLQKRDVKLVEIQRSRGYSSRHSLSIDQMAHVIQAIRRVNQDVIIMVDNCYGELVETLEPGHIGADVVVGSLMKNLGGGVASSGGYIAGRKDLIQMVADRLTAPGIGKNLGANFNQNNAFFKGIFMAPTAVRNALKTQVFAAYMLEKLGYTNVSPTWQEKRTDIIQTVELGSVDDLVQFTQGIQSASPIDSYVRIMPAPMAGYPFDEVMASGSFTNGSTIELSADAPVVPPYTLYMQGGLSFEYGKLSILLALTNIQKTKSSGN</sequence>
<dbReference type="InterPro" id="IPR009651">
    <property type="entry name" value="Met_g_lyase_put"/>
</dbReference>
<dbReference type="PANTHER" id="PTHR46658">
    <property type="entry name" value="CYS OR MET METABOLISM PYRIDOXAL-PHOSPHATE-DEPENDENT ENZYME"/>
    <property type="match status" value="1"/>
</dbReference>
<dbReference type="EMBL" id="JALBUS010000004">
    <property type="protein sequence ID" value="MDX8417041.1"/>
    <property type="molecule type" value="Genomic_DNA"/>
</dbReference>
<dbReference type="PANTHER" id="PTHR46658:SF1">
    <property type="entry name" value="CYS OR MET METABOLISM PYRIDOXAL-PHOSPHATE-DEPENDENT ENZYME"/>
    <property type="match status" value="1"/>
</dbReference>
<name>A0ABU4WLV3_9FIRM</name>
<reference evidence="1 2" key="1">
    <citation type="submission" date="2022-03" db="EMBL/GenBank/DDBJ databases">
        <title>Novel taxa within the pig intestine.</title>
        <authorList>
            <person name="Wylensek D."/>
            <person name="Bishof K."/>
            <person name="Afrizal A."/>
            <person name="Clavel T."/>
        </authorList>
    </citation>
    <scope>NUCLEOTIDE SEQUENCE [LARGE SCALE GENOMIC DNA]</scope>
    <source>
        <strain evidence="1 2">Cla-KB-P134</strain>
    </source>
</reference>
<dbReference type="Gene3D" id="3.40.640.10">
    <property type="entry name" value="Type I PLP-dependent aspartate aminotransferase-like (Major domain)"/>
    <property type="match status" value="1"/>
</dbReference>
<dbReference type="Proteomes" id="UP001285244">
    <property type="component" value="Unassembled WGS sequence"/>
</dbReference>
<accession>A0ABU4WLV3</accession>
<evidence type="ECO:0000313" key="1">
    <source>
        <dbReference type="EMBL" id="MDX8417041.1"/>
    </source>
</evidence>
<keyword evidence="2" id="KW-1185">Reference proteome</keyword>
<dbReference type="Gene3D" id="3.90.1150.60">
    <property type="entry name" value="Methioning gamme-lyase, C-terminal domain"/>
    <property type="match status" value="1"/>
</dbReference>
<organism evidence="1 2">
    <name type="scientific">Absicoccus intestinalis</name>
    <dbReference type="NCBI Taxonomy" id="2926319"/>
    <lineage>
        <taxon>Bacteria</taxon>
        <taxon>Bacillati</taxon>
        <taxon>Bacillota</taxon>
        <taxon>Erysipelotrichia</taxon>
        <taxon>Erysipelotrichales</taxon>
        <taxon>Erysipelotrichaceae</taxon>
        <taxon>Absicoccus</taxon>
    </lineage>
</organism>
<proteinExistence type="predicted"/>
<comment type="caution">
    <text evidence="1">The sequence shown here is derived from an EMBL/GenBank/DDBJ whole genome shotgun (WGS) entry which is preliminary data.</text>
</comment>
<dbReference type="Pfam" id="PF06838">
    <property type="entry name" value="Met_gamma_lyase"/>
    <property type="match status" value="1"/>
</dbReference>
<dbReference type="InterPro" id="IPR015421">
    <property type="entry name" value="PyrdxlP-dep_Trfase_major"/>
</dbReference>
<gene>
    <name evidence="1" type="ORF">MOZ64_04175</name>
</gene>
<dbReference type="InterPro" id="IPR015424">
    <property type="entry name" value="PyrdxlP-dep_Trfase"/>
</dbReference>
<evidence type="ECO:0000313" key="2">
    <source>
        <dbReference type="Proteomes" id="UP001285244"/>
    </source>
</evidence>
<dbReference type="RefSeq" id="WP_320325352.1">
    <property type="nucleotide sequence ID" value="NZ_JALBUS010000004.1"/>
</dbReference>
<dbReference type="SUPFAM" id="SSF53383">
    <property type="entry name" value="PLP-dependent transferases"/>
    <property type="match status" value="1"/>
</dbReference>